<dbReference type="GO" id="GO:0016887">
    <property type="term" value="F:ATP hydrolysis activity"/>
    <property type="evidence" value="ECO:0007669"/>
    <property type="project" value="TreeGrafter"/>
</dbReference>
<accession>D7BBX6</accession>
<protein>
    <submittedName>
        <fullName evidence="2">ParA family chromosome partitioning ATPase</fullName>
    </submittedName>
</protein>
<reference evidence="2 3" key="1">
    <citation type="journal article" date="2010" name="Stand. Genomic Sci.">
        <title>Complete genome sequence of Meiothermus silvanus type strain (VI-R2).</title>
        <authorList>
            <person name="Sikorski J."/>
            <person name="Tindall B.J."/>
            <person name="Lowry S."/>
            <person name="Lucas S."/>
            <person name="Nolan M."/>
            <person name="Copeland A."/>
            <person name="Glavina Del Rio T."/>
            <person name="Tice H."/>
            <person name="Cheng J.F."/>
            <person name="Han C."/>
            <person name="Pitluck S."/>
            <person name="Liolios K."/>
            <person name="Ivanova N."/>
            <person name="Mavromatis K."/>
            <person name="Mikhailova N."/>
            <person name="Pati A."/>
            <person name="Goodwin L."/>
            <person name="Chen A."/>
            <person name="Palaniappan K."/>
            <person name="Land M."/>
            <person name="Hauser L."/>
            <person name="Chang Y.J."/>
            <person name="Jeffries C.D."/>
            <person name="Rohde M."/>
            <person name="Goker M."/>
            <person name="Woyke T."/>
            <person name="Bristow J."/>
            <person name="Eisen J.A."/>
            <person name="Markowitz V."/>
            <person name="Hugenholtz P."/>
            <person name="Kyrpides N.C."/>
            <person name="Klenk H.P."/>
            <person name="Lapidus A."/>
        </authorList>
    </citation>
    <scope>NUCLEOTIDE SEQUENCE [LARGE SCALE GENOMIC DNA]</scope>
    <source>
        <strain evidence="3">ATCC 700542 / DSM 9946 / VI-R2</strain>
    </source>
</reference>
<dbReference type="eggNOG" id="COG1192">
    <property type="taxonomic scope" value="Bacteria"/>
</dbReference>
<evidence type="ECO:0000259" key="1">
    <source>
        <dbReference type="Pfam" id="PF01656"/>
    </source>
</evidence>
<dbReference type="RefSeq" id="WP_013157358.1">
    <property type="nucleotide sequence ID" value="NC_014212.1"/>
</dbReference>
<dbReference type="InterPro" id="IPR050625">
    <property type="entry name" value="ParA/MinD_ATPase"/>
</dbReference>
<dbReference type="AlphaFoldDB" id="D7BBX6"/>
<evidence type="ECO:0000313" key="3">
    <source>
        <dbReference type="Proteomes" id="UP000001916"/>
    </source>
</evidence>
<gene>
    <name evidence="2" type="ordered locus">Mesil_0860</name>
</gene>
<dbReference type="SUPFAM" id="SSF52540">
    <property type="entry name" value="P-loop containing nucleoside triphosphate hydrolases"/>
    <property type="match status" value="1"/>
</dbReference>
<proteinExistence type="predicted"/>
<keyword evidence="3" id="KW-1185">Reference proteome</keyword>
<dbReference type="KEGG" id="msv:Mesil_0860"/>
<organism evidence="2 3">
    <name type="scientific">Allomeiothermus silvanus (strain ATCC 700542 / DSM 9946 / NBRC 106475 / NCIMB 13440 / VI-R2)</name>
    <name type="common">Thermus silvanus</name>
    <dbReference type="NCBI Taxonomy" id="526227"/>
    <lineage>
        <taxon>Bacteria</taxon>
        <taxon>Thermotogati</taxon>
        <taxon>Deinococcota</taxon>
        <taxon>Deinococci</taxon>
        <taxon>Thermales</taxon>
        <taxon>Thermaceae</taxon>
        <taxon>Allomeiothermus</taxon>
    </lineage>
</organism>
<dbReference type="STRING" id="526227.Mesil_0860"/>
<dbReference type="Gene3D" id="3.40.50.300">
    <property type="entry name" value="P-loop containing nucleotide triphosphate hydrolases"/>
    <property type="match status" value="1"/>
</dbReference>
<evidence type="ECO:0000313" key="2">
    <source>
        <dbReference type="EMBL" id="ADH62772.1"/>
    </source>
</evidence>
<dbReference type="PANTHER" id="PTHR43384">
    <property type="entry name" value="SEPTUM SITE-DETERMINING PROTEIN MIND HOMOLOG, CHLOROPLASTIC-RELATED"/>
    <property type="match status" value="1"/>
</dbReference>
<dbReference type="GO" id="GO:0005829">
    <property type="term" value="C:cytosol"/>
    <property type="evidence" value="ECO:0007669"/>
    <property type="project" value="TreeGrafter"/>
</dbReference>
<dbReference type="Pfam" id="PF01656">
    <property type="entry name" value="CbiA"/>
    <property type="match status" value="1"/>
</dbReference>
<dbReference type="InterPro" id="IPR027417">
    <property type="entry name" value="P-loop_NTPase"/>
</dbReference>
<dbReference type="GO" id="GO:0005524">
    <property type="term" value="F:ATP binding"/>
    <property type="evidence" value="ECO:0007669"/>
    <property type="project" value="TreeGrafter"/>
</dbReference>
<sequence>MTPKRRKTTPAGSCYFLIIVRVLVTSLKGGVGKTTTSVHLATFFSDLGPTLLVDADPAQGALTWAHRGAGFPFAVSDPEEARPKRFEYVVYDTRAQPKAKALFELGEKADLIVVPTAPGTLAMATLERLLPELEGYSYRVLVTLVPPPPSRDGEAALETLQDLRIPYFKTFIPRYAAFEKAVLAGVAVREVRDERAPLGWASYAAVGRELLKLRRPASS</sequence>
<dbReference type="PANTHER" id="PTHR43384:SF13">
    <property type="entry name" value="SLR0110 PROTEIN"/>
    <property type="match status" value="1"/>
</dbReference>
<dbReference type="GO" id="GO:0051782">
    <property type="term" value="P:negative regulation of cell division"/>
    <property type="evidence" value="ECO:0007669"/>
    <property type="project" value="TreeGrafter"/>
</dbReference>
<dbReference type="GO" id="GO:0009898">
    <property type="term" value="C:cytoplasmic side of plasma membrane"/>
    <property type="evidence" value="ECO:0007669"/>
    <property type="project" value="TreeGrafter"/>
</dbReference>
<dbReference type="EMBL" id="CP002042">
    <property type="protein sequence ID" value="ADH62772.1"/>
    <property type="molecule type" value="Genomic_DNA"/>
</dbReference>
<feature type="domain" description="CobQ/CobB/MinD/ParA nucleotide binding" evidence="1">
    <location>
        <begin position="23"/>
        <end position="185"/>
    </location>
</feature>
<name>D7BBX6_ALLS1</name>
<dbReference type="HOGENOM" id="CLU_037612_5_6_0"/>
<dbReference type="InterPro" id="IPR002586">
    <property type="entry name" value="CobQ/CobB/MinD/ParA_Nub-bd_dom"/>
</dbReference>
<dbReference type="CDD" id="cd02042">
    <property type="entry name" value="ParAB_family"/>
    <property type="match status" value="1"/>
</dbReference>
<dbReference type="Proteomes" id="UP000001916">
    <property type="component" value="Chromosome"/>
</dbReference>